<evidence type="ECO:0000313" key="3">
    <source>
        <dbReference type="Proteomes" id="UP001240984"/>
    </source>
</evidence>
<evidence type="ECO:0000313" key="2">
    <source>
        <dbReference type="EMBL" id="MDP9795124.1"/>
    </source>
</evidence>
<dbReference type="InterPro" id="IPR000835">
    <property type="entry name" value="HTH_MarR-typ"/>
</dbReference>
<dbReference type="GO" id="GO:0003677">
    <property type="term" value="F:DNA binding"/>
    <property type="evidence" value="ECO:0007669"/>
    <property type="project" value="UniProtKB-KW"/>
</dbReference>
<dbReference type="InterPro" id="IPR036390">
    <property type="entry name" value="WH_DNA-bd_sf"/>
</dbReference>
<reference evidence="2 3" key="1">
    <citation type="submission" date="2023-07" db="EMBL/GenBank/DDBJ databases">
        <title>Sequencing the genomes of 1000 actinobacteria strains.</title>
        <authorList>
            <person name="Klenk H.-P."/>
        </authorList>
    </citation>
    <scope>NUCLEOTIDE SEQUENCE [LARGE SCALE GENOMIC DNA]</scope>
    <source>
        <strain evidence="2 3">DSM 44710</strain>
    </source>
</reference>
<dbReference type="PROSITE" id="PS50995">
    <property type="entry name" value="HTH_MARR_2"/>
    <property type="match status" value="1"/>
</dbReference>
<dbReference type="PANTHER" id="PTHR33164">
    <property type="entry name" value="TRANSCRIPTIONAL REGULATOR, MARR FAMILY"/>
    <property type="match status" value="1"/>
</dbReference>
<sequence length="162" mass="17560">MTQQRGAREEHAIDGFPDDLTLPLARAARSASRALDRAIGESLRPHRLVVSEFEVLRSLAVAPEGRMRMGALTDSVSVTNGAITHLVDRLTRRDLVIRVGRTGNRRIQQVAITDTGRHRLAEAHTSCHAAIDAVLTTGTLDPTTARRLLTLLAAVPKPNPPA</sequence>
<comment type="caution">
    <text evidence="2">The sequence shown here is derived from an EMBL/GenBank/DDBJ whole genome shotgun (WGS) entry which is preliminary data.</text>
</comment>
<dbReference type="Pfam" id="PF01047">
    <property type="entry name" value="MarR"/>
    <property type="match status" value="1"/>
</dbReference>
<dbReference type="SMART" id="SM00347">
    <property type="entry name" value="HTH_MARR"/>
    <property type="match status" value="1"/>
</dbReference>
<dbReference type="SUPFAM" id="SSF46785">
    <property type="entry name" value="Winged helix' DNA-binding domain"/>
    <property type="match status" value="1"/>
</dbReference>
<dbReference type="PANTHER" id="PTHR33164:SF99">
    <property type="entry name" value="MARR FAMILY REGULATORY PROTEIN"/>
    <property type="match status" value="1"/>
</dbReference>
<dbReference type="Proteomes" id="UP001240984">
    <property type="component" value="Unassembled WGS sequence"/>
</dbReference>
<proteinExistence type="predicted"/>
<evidence type="ECO:0000259" key="1">
    <source>
        <dbReference type="PROSITE" id="PS50995"/>
    </source>
</evidence>
<dbReference type="EMBL" id="JAUSRA010000001">
    <property type="protein sequence ID" value="MDP9795124.1"/>
    <property type="molecule type" value="Genomic_DNA"/>
</dbReference>
<dbReference type="RefSeq" id="WP_306830675.1">
    <property type="nucleotide sequence ID" value="NZ_JAUSRA010000001.1"/>
</dbReference>
<keyword evidence="3" id="KW-1185">Reference proteome</keyword>
<keyword evidence="2" id="KW-0238">DNA-binding</keyword>
<gene>
    <name evidence="2" type="ORF">J2S43_003636</name>
</gene>
<dbReference type="InterPro" id="IPR039422">
    <property type="entry name" value="MarR/SlyA-like"/>
</dbReference>
<organism evidence="2 3">
    <name type="scientific">Catenuloplanes nepalensis</name>
    <dbReference type="NCBI Taxonomy" id="587533"/>
    <lineage>
        <taxon>Bacteria</taxon>
        <taxon>Bacillati</taxon>
        <taxon>Actinomycetota</taxon>
        <taxon>Actinomycetes</taxon>
        <taxon>Micromonosporales</taxon>
        <taxon>Micromonosporaceae</taxon>
        <taxon>Catenuloplanes</taxon>
    </lineage>
</organism>
<accession>A0ABT9MUT3</accession>
<dbReference type="InterPro" id="IPR036388">
    <property type="entry name" value="WH-like_DNA-bd_sf"/>
</dbReference>
<feature type="domain" description="HTH marR-type" evidence="1">
    <location>
        <begin position="21"/>
        <end position="157"/>
    </location>
</feature>
<protein>
    <submittedName>
        <fullName evidence="2">DNA-binding MarR family transcriptional regulator</fullName>
    </submittedName>
</protein>
<dbReference type="Gene3D" id="1.10.10.10">
    <property type="entry name" value="Winged helix-like DNA-binding domain superfamily/Winged helix DNA-binding domain"/>
    <property type="match status" value="1"/>
</dbReference>
<name>A0ABT9MUT3_9ACTN</name>